<dbReference type="EMBL" id="JASCZI010154973">
    <property type="protein sequence ID" value="MED6178234.1"/>
    <property type="molecule type" value="Genomic_DNA"/>
</dbReference>
<proteinExistence type="predicted"/>
<evidence type="ECO:0000313" key="2">
    <source>
        <dbReference type="Proteomes" id="UP001341840"/>
    </source>
</evidence>
<dbReference type="Proteomes" id="UP001341840">
    <property type="component" value="Unassembled WGS sequence"/>
</dbReference>
<reference evidence="1 2" key="1">
    <citation type="journal article" date="2023" name="Plants (Basel)">
        <title>Bridging the Gap: Combining Genomics and Transcriptomics Approaches to Understand Stylosanthes scabra, an Orphan Legume from the Brazilian Caatinga.</title>
        <authorList>
            <person name="Ferreira-Neto J.R.C."/>
            <person name="da Silva M.D."/>
            <person name="Binneck E."/>
            <person name="de Melo N.F."/>
            <person name="da Silva R.H."/>
            <person name="de Melo A.L.T.M."/>
            <person name="Pandolfi V."/>
            <person name="Bustamante F.O."/>
            <person name="Brasileiro-Vidal A.C."/>
            <person name="Benko-Iseppon A.M."/>
        </authorList>
    </citation>
    <scope>NUCLEOTIDE SEQUENCE [LARGE SCALE GENOMIC DNA]</scope>
    <source>
        <tissue evidence="1">Leaves</tissue>
    </source>
</reference>
<name>A0ABU6VXJ2_9FABA</name>
<feature type="non-terminal residue" evidence="1">
    <location>
        <position position="1"/>
    </location>
</feature>
<sequence length="64" mass="6345">LRSGKRVMSGINVGTSVSELISSNAAAGSVSNSGHNVVTSNVQSAAAVSIAIGSTRSTLEAEKK</sequence>
<gene>
    <name evidence="1" type="ORF">PIB30_105634</name>
</gene>
<organism evidence="1 2">
    <name type="scientific">Stylosanthes scabra</name>
    <dbReference type="NCBI Taxonomy" id="79078"/>
    <lineage>
        <taxon>Eukaryota</taxon>
        <taxon>Viridiplantae</taxon>
        <taxon>Streptophyta</taxon>
        <taxon>Embryophyta</taxon>
        <taxon>Tracheophyta</taxon>
        <taxon>Spermatophyta</taxon>
        <taxon>Magnoliopsida</taxon>
        <taxon>eudicotyledons</taxon>
        <taxon>Gunneridae</taxon>
        <taxon>Pentapetalae</taxon>
        <taxon>rosids</taxon>
        <taxon>fabids</taxon>
        <taxon>Fabales</taxon>
        <taxon>Fabaceae</taxon>
        <taxon>Papilionoideae</taxon>
        <taxon>50 kb inversion clade</taxon>
        <taxon>dalbergioids sensu lato</taxon>
        <taxon>Dalbergieae</taxon>
        <taxon>Pterocarpus clade</taxon>
        <taxon>Stylosanthes</taxon>
    </lineage>
</organism>
<evidence type="ECO:0000313" key="1">
    <source>
        <dbReference type="EMBL" id="MED6178234.1"/>
    </source>
</evidence>
<comment type="caution">
    <text evidence="1">The sequence shown here is derived from an EMBL/GenBank/DDBJ whole genome shotgun (WGS) entry which is preliminary data.</text>
</comment>
<protein>
    <submittedName>
        <fullName evidence="1">Uncharacterized protein</fullName>
    </submittedName>
</protein>
<keyword evidence="2" id="KW-1185">Reference proteome</keyword>
<accession>A0ABU6VXJ2</accession>